<keyword evidence="4" id="KW-1185">Reference proteome</keyword>
<feature type="transmembrane region" description="Helical" evidence="2">
    <location>
        <begin position="155"/>
        <end position="179"/>
    </location>
</feature>
<evidence type="ECO:0000313" key="4">
    <source>
        <dbReference type="Proteomes" id="UP001597479"/>
    </source>
</evidence>
<reference evidence="4" key="1">
    <citation type="journal article" date="2019" name="Int. J. Syst. Evol. Microbiol.">
        <title>The Global Catalogue of Microorganisms (GCM) 10K type strain sequencing project: providing services to taxonomists for standard genome sequencing and annotation.</title>
        <authorList>
            <consortium name="The Broad Institute Genomics Platform"/>
            <consortium name="The Broad Institute Genome Sequencing Center for Infectious Disease"/>
            <person name="Wu L."/>
            <person name="Ma J."/>
        </authorList>
    </citation>
    <scope>NUCLEOTIDE SEQUENCE [LARGE SCALE GENOMIC DNA]</scope>
    <source>
        <strain evidence="4">CCM 7044</strain>
    </source>
</reference>
<evidence type="ECO:0000256" key="1">
    <source>
        <dbReference type="SAM" id="MobiDB-lite"/>
    </source>
</evidence>
<gene>
    <name evidence="3" type="ORF">ACFS27_12260</name>
</gene>
<accession>A0ABW5VTS6</accession>
<feature type="transmembrane region" description="Helical" evidence="2">
    <location>
        <begin position="57"/>
        <end position="82"/>
    </location>
</feature>
<dbReference type="InterPro" id="IPR008910">
    <property type="entry name" value="MSC_TM_helix"/>
</dbReference>
<sequence length="300" mass="31038">MRFSGICSWSAGTFVLRHRGAAEVTRKVSKGERTMPFLNAGLVVPIQVDWLAPLTNALGAVASFIPKLLVFLIVFLIGYFIAKAIARFVGMILTRVGFNKVLEKAGANRLLAGSGIEPIALLTKIIYYFILLIALQLALSAFGPTNPVSAIVNDIVAWLPKLVVAIVIVVIAGAIANAVKDLLLNSMGRASYGPLLAKSVSFFIIALGIIAAVNQIGIGTTVTMPVLVAFLATLAGILIVGVGGALIGPMRPRVESMLGNFSSGGGAAATPVAEPGTAPGTVPRTDPGASGSFAPPPRDI</sequence>
<keyword evidence="2" id="KW-0812">Transmembrane</keyword>
<protein>
    <recommendedName>
        <fullName evidence="5">Transporter (Transmembrane protein)</fullName>
    </recommendedName>
</protein>
<dbReference type="RefSeq" id="WP_377183297.1">
    <property type="nucleotide sequence ID" value="NZ_JBHUOG010000001.1"/>
</dbReference>
<organism evidence="3 4">
    <name type="scientific">Promicromonospora vindobonensis</name>
    <dbReference type="NCBI Taxonomy" id="195748"/>
    <lineage>
        <taxon>Bacteria</taxon>
        <taxon>Bacillati</taxon>
        <taxon>Actinomycetota</taxon>
        <taxon>Actinomycetes</taxon>
        <taxon>Micrococcales</taxon>
        <taxon>Promicromonosporaceae</taxon>
        <taxon>Promicromonospora</taxon>
    </lineage>
</organism>
<dbReference type="EMBL" id="JBHUOG010000001">
    <property type="protein sequence ID" value="MFD2794324.1"/>
    <property type="molecule type" value="Genomic_DNA"/>
</dbReference>
<feature type="transmembrane region" description="Helical" evidence="2">
    <location>
        <begin position="200"/>
        <end position="218"/>
    </location>
</feature>
<feature type="transmembrane region" description="Helical" evidence="2">
    <location>
        <begin position="224"/>
        <end position="247"/>
    </location>
</feature>
<comment type="caution">
    <text evidence="3">The sequence shown here is derived from an EMBL/GenBank/DDBJ whole genome shotgun (WGS) entry which is preliminary data.</text>
</comment>
<dbReference type="Proteomes" id="UP001597479">
    <property type="component" value="Unassembled WGS sequence"/>
</dbReference>
<name>A0ABW5VTS6_9MICO</name>
<proteinExistence type="predicted"/>
<evidence type="ECO:0000256" key="2">
    <source>
        <dbReference type="SAM" id="Phobius"/>
    </source>
</evidence>
<feature type="transmembrane region" description="Helical" evidence="2">
    <location>
        <begin position="125"/>
        <end position="143"/>
    </location>
</feature>
<keyword evidence="2" id="KW-0472">Membrane</keyword>
<feature type="region of interest" description="Disordered" evidence="1">
    <location>
        <begin position="265"/>
        <end position="300"/>
    </location>
</feature>
<evidence type="ECO:0000313" key="3">
    <source>
        <dbReference type="EMBL" id="MFD2794324.1"/>
    </source>
</evidence>
<dbReference type="Pfam" id="PF05552">
    <property type="entry name" value="MS_channel_1st_1"/>
    <property type="match status" value="2"/>
</dbReference>
<keyword evidence="2" id="KW-1133">Transmembrane helix</keyword>
<evidence type="ECO:0008006" key="5">
    <source>
        <dbReference type="Google" id="ProtNLM"/>
    </source>
</evidence>